<evidence type="ECO:0000313" key="14">
    <source>
        <dbReference type="Proteomes" id="UP001156215"/>
    </source>
</evidence>
<evidence type="ECO:0000256" key="1">
    <source>
        <dbReference type="ARBA" id="ARBA00004571"/>
    </source>
</evidence>
<dbReference type="InterPro" id="IPR002299">
    <property type="entry name" value="Porin_Neis"/>
</dbReference>
<keyword evidence="6 11" id="KW-0732">Signal</keyword>
<keyword evidence="8" id="KW-0626">Porin</keyword>
<evidence type="ECO:0000256" key="9">
    <source>
        <dbReference type="ARBA" id="ARBA00023136"/>
    </source>
</evidence>
<dbReference type="SUPFAM" id="SSF56935">
    <property type="entry name" value="Porins"/>
    <property type="match status" value="1"/>
</dbReference>
<keyword evidence="3" id="KW-0813">Transport</keyword>
<dbReference type="Pfam" id="PF13609">
    <property type="entry name" value="Porin_4"/>
    <property type="match status" value="1"/>
</dbReference>
<keyword evidence="10" id="KW-0998">Cell outer membrane</keyword>
<evidence type="ECO:0000256" key="3">
    <source>
        <dbReference type="ARBA" id="ARBA00022448"/>
    </source>
</evidence>
<name>A0A9E9LVN6_9BURK</name>
<evidence type="ECO:0000256" key="5">
    <source>
        <dbReference type="ARBA" id="ARBA00022692"/>
    </source>
</evidence>
<dbReference type="AlphaFoldDB" id="A0A9E9LVN6"/>
<sequence length="370" mass="40213">MKRKLIALAVLAACSGGALAQSNVTIYGVVDTGYVKQTGRDVYMGTNQDNKIGFRGSEDLGGGLKAIFQLERRFDLNDGSIGNSSIPAGRGAKGDTGVDWDGAANMGLESSTWGKIRFGRVNELSTETIRRFDPFYQYGVGAMIYSSQRSARVSNTARYDSPTWSGFKFGLLYTLGENTKGNPTAGAVGADKDNDGYGINLSYDNGPFQGTANWSRTSDSDDSSVWNIGLGYKFGPARVTLLYEDTDNKGYRNNGSINYKNTTNPGTDEQVWMLGLEWDIGPGQLDASVQYARLKDVKNRSTGATMAGFDGGSRDTYKYALGYTYNLSKRTSVYGQVSYTDFDDKATGNYYSGLERDSIAAVQVGMTHKF</sequence>
<keyword evidence="9" id="KW-0472">Membrane</keyword>
<dbReference type="KEGG" id="ovb:NB640_10070"/>
<keyword evidence="14" id="KW-1185">Reference proteome</keyword>
<evidence type="ECO:0000256" key="6">
    <source>
        <dbReference type="ARBA" id="ARBA00022729"/>
    </source>
</evidence>
<dbReference type="InterPro" id="IPR001702">
    <property type="entry name" value="Porin_Gram-ve"/>
</dbReference>
<proteinExistence type="predicted"/>
<comment type="subunit">
    <text evidence="2">Homotrimer.</text>
</comment>
<feature type="domain" description="Porin" evidence="12">
    <location>
        <begin position="7"/>
        <end position="344"/>
    </location>
</feature>
<evidence type="ECO:0000256" key="10">
    <source>
        <dbReference type="ARBA" id="ARBA00023237"/>
    </source>
</evidence>
<dbReference type="GO" id="GO:0046930">
    <property type="term" value="C:pore complex"/>
    <property type="evidence" value="ECO:0007669"/>
    <property type="project" value="UniProtKB-KW"/>
</dbReference>
<feature type="signal peptide" evidence="11">
    <location>
        <begin position="1"/>
        <end position="20"/>
    </location>
</feature>
<dbReference type="InterPro" id="IPR050298">
    <property type="entry name" value="Gram-neg_bact_OMP"/>
</dbReference>
<evidence type="ECO:0000259" key="12">
    <source>
        <dbReference type="Pfam" id="PF13609"/>
    </source>
</evidence>
<dbReference type="GO" id="GO:0015288">
    <property type="term" value="F:porin activity"/>
    <property type="evidence" value="ECO:0007669"/>
    <property type="project" value="UniProtKB-KW"/>
</dbReference>
<accession>A0A9E9LVN6</accession>
<organism evidence="13 14">
    <name type="scientific">Oxalobacter vibrioformis</name>
    <dbReference type="NCBI Taxonomy" id="933080"/>
    <lineage>
        <taxon>Bacteria</taxon>
        <taxon>Pseudomonadati</taxon>
        <taxon>Pseudomonadota</taxon>
        <taxon>Betaproteobacteria</taxon>
        <taxon>Burkholderiales</taxon>
        <taxon>Oxalobacteraceae</taxon>
        <taxon>Oxalobacter</taxon>
    </lineage>
</organism>
<evidence type="ECO:0000256" key="4">
    <source>
        <dbReference type="ARBA" id="ARBA00022452"/>
    </source>
</evidence>
<dbReference type="GO" id="GO:0009279">
    <property type="term" value="C:cell outer membrane"/>
    <property type="evidence" value="ECO:0007669"/>
    <property type="project" value="UniProtKB-SubCell"/>
</dbReference>
<dbReference type="InterPro" id="IPR023614">
    <property type="entry name" value="Porin_dom_sf"/>
</dbReference>
<evidence type="ECO:0000256" key="2">
    <source>
        <dbReference type="ARBA" id="ARBA00011233"/>
    </source>
</evidence>
<dbReference type="Proteomes" id="UP001156215">
    <property type="component" value="Chromosome"/>
</dbReference>
<dbReference type="GO" id="GO:0034220">
    <property type="term" value="P:monoatomic ion transmembrane transport"/>
    <property type="evidence" value="ECO:0007669"/>
    <property type="project" value="InterPro"/>
</dbReference>
<comment type="subcellular location">
    <subcellularLocation>
        <location evidence="1">Cell outer membrane</location>
        <topology evidence="1">Multi-pass membrane protein</topology>
    </subcellularLocation>
</comment>
<evidence type="ECO:0000256" key="8">
    <source>
        <dbReference type="ARBA" id="ARBA00023114"/>
    </source>
</evidence>
<dbReference type="PRINTS" id="PR00182">
    <property type="entry name" value="ECOLNEIPORIN"/>
</dbReference>
<dbReference type="Gene3D" id="2.40.160.10">
    <property type="entry name" value="Porin"/>
    <property type="match status" value="1"/>
</dbReference>
<dbReference type="PANTHER" id="PTHR34501:SF9">
    <property type="entry name" value="MAJOR OUTER MEMBRANE PROTEIN P.IA"/>
    <property type="match status" value="1"/>
</dbReference>
<dbReference type="EMBL" id="CP098242">
    <property type="protein sequence ID" value="WAW09572.1"/>
    <property type="molecule type" value="Genomic_DNA"/>
</dbReference>
<feature type="chain" id="PRO_5039526660" evidence="11">
    <location>
        <begin position="21"/>
        <end position="370"/>
    </location>
</feature>
<reference evidence="13" key="1">
    <citation type="journal article" date="2022" name="Front. Microbiol.">
        <title>New perspectives on an old grouping: The genomic and phenotypic variability of Oxalobacter formigenes and the implications for calcium oxalate stone prevention.</title>
        <authorList>
            <person name="Chmiel J.A."/>
            <person name="Carr C."/>
            <person name="Stuivenberg G.A."/>
            <person name="Venema R."/>
            <person name="Chanyi R.M."/>
            <person name="Al K.F."/>
            <person name="Giguere D."/>
            <person name="Say H."/>
            <person name="Akouris P.P."/>
            <person name="Dominguez Romero S.A."/>
            <person name="Kwong A."/>
            <person name="Tai V."/>
            <person name="Koval S.F."/>
            <person name="Razvi H."/>
            <person name="Bjazevic J."/>
            <person name="Burton J.P."/>
        </authorList>
    </citation>
    <scope>NUCLEOTIDE SEQUENCE</scope>
    <source>
        <strain evidence="13">WoOx3</strain>
    </source>
</reference>
<dbReference type="InterPro" id="IPR033900">
    <property type="entry name" value="Gram_neg_porin_domain"/>
</dbReference>
<dbReference type="PRINTS" id="PR00184">
    <property type="entry name" value="NEISSPPORIN"/>
</dbReference>
<evidence type="ECO:0000256" key="7">
    <source>
        <dbReference type="ARBA" id="ARBA00023065"/>
    </source>
</evidence>
<keyword evidence="5" id="KW-0812">Transmembrane</keyword>
<keyword evidence="7" id="KW-0406">Ion transport</keyword>
<evidence type="ECO:0000256" key="11">
    <source>
        <dbReference type="SAM" id="SignalP"/>
    </source>
</evidence>
<dbReference type="PANTHER" id="PTHR34501">
    <property type="entry name" value="PROTEIN YDDL-RELATED"/>
    <property type="match status" value="1"/>
</dbReference>
<gene>
    <name evidence="13" type="ORF">NB640_10070</name>
</gene>
<keyword evidence="4" id="KW-1134">Transmembrane beta strand</keyword>
<dbReference type="RefSeq" id="WP_269308574.1">
    <property type="nucleotide sequence ID" value="NZ_CP098242.1"/>
</dbReference>
<protein>
    <submittedName>
        <fullName evidence="13">Porin</fullName>
    </submittedName>
</protein>
<dbReference type="CDD" id="cd00342">
    <property type="entry name" value="gram_neg_porins"/>
    <property type="match status" value="1"/>
</dbReference>
<evidence type="ECO:0000313" key="13">
    <source>
        <dbReference type="EMBL" id="WAW09572.1"/>
    </source>
</evidence>